<keyword evidence="8 11" id="KW-0030">Aminoacyl-tRNA synthetase</keyword>
<dbReference type="Proteomes" id="UP000809243">
    <property type="component" value="Unassembled WGS sequence"/>
</dbReference>
<keyword evidence="4 11" id="KW-0436">Ligase</keyword>
<dbReference type="Gene3D" id="3.40.50.620">
    <property type="entry name" value="HUPs"/>
    <property type="match status" value="2"/>
</dbReference>
<dbReference type="Pfam" id="PF00579">
    <property type="entry name" value="tRNA-synt_1b"/>
    <property type="match status" value="1"/>
</dbReference>
<dbReference type="NCBIfam" id="NF006330">
    <property type="entry name" value="PRK08560.1"/>
    <property type="match status" value="1"/>
</dbReference>
<evidence type="ECO:0000256" key="8">
    <source>
        <dbReference type="ARBA" id="ARBA00023146"/>
    </source>
</evidence>
<dbReference type="EC" id="6.1.1.1" evidence="3"/>
<dbReference type="PIRSF" id="PIRSF006588">
    <property type="entry name" value="TyrRS_arch_euk"/>
    <property type="match status" value="1"/>
</dbReference>
<evidence type="ECO:0000256" key="11">
    <source>
        <dbReference type="RuleBase" id="RU363036"/>
    </source>
</evidence>
<gene>
    <name evidence="12" type="ORF">JW744_05105</name>
</gene>
<evidence type="ECO:0000256" key="1">
    <source>
        <dbReference type="ARBA" id="ARBA00002025"/>
    </source>
</evidence>
<accession>A0A939C7M8</accession>
<keyword evidence="7 11" id="KW-0648">Protein biosynthesis</keyword>
<dbReference type="GO" id="GO:0005524">
    <property type="term" value="F:ATP binding"/>
    <property type="evidence" value="ECO:0007669"/>
    <property type="project" value="UniProtKB-KW"/>
</dbReference>
<proteinExistence type="inferred from homology"/>
<evidence type="ECO:0000256" key="4">
    <source>
        <dbReference type="ARBA" id="ARBA00022598"/>
    </source>
</evidence>
<comment type="catalytic activity">
    <reaction evidence="10">
        <text>tRNA(Tyr) + L-tyrosine + ATP = L-tyrosyl-tRNA(Tyr) + AMP + diphosphate + H(+)</text>
        <dbReference type="Rhea" id="RHEA:10220"/>
        <dbReference type="Rhea" id="RHEA-COMP:9706"/>
        <dbReference type="Rhea" id="RHEA-COMP:9707"/>
        <dbReference type="ChEBI" id="CHEBI:15378"/>
        <dbReference type="ChEBI" id="CHEBI:30616"/>
        <dbReference type="ChEBI" id="CHEBI:33019"/>
        <dbReference type="ChEBI" id="CHEBI:58315"/>
        <dbReference type="ChEBI" id="CHEBI:78442"/>
        <dbReference type="ChEBI" id="CHEBI:78536"/>
        <dbReference type="ChEBI" id="CHEBI:456215"/>
        <dbReference type="EC" id="6.1.1.1"/>
    </reaction>
</comment>
<keyword evidence="5 11" id="KW-0547">Nucleotide-binding</keyword>
<dbReference type="PANTHER" id="PTHR46264:SF4">
    <property type="entry name" value="TYROSINE--TRNA LIGASE, CYTOPLASMIC"/>
    <property type="match status" value="1"/>
</dbReference>
<evidence type="ECO:0000256" key="5">
    <source>
        <dbReference type="ARBA" id="ARBA00022741"/>
    </source>
</evidence>
<evidence type="ECO:0000256" key="6">
    <source>
        <dbReference type="ARBA" id="ARBA00022840"/>
    </source>
</evidence>
<dbReference type="GO" id="GO:0005737">
    <property type="term" value="C:cytoplasm"/>
    <property type="evidence" value="ECO:0007669"/>
    <property type="project" value="TreeGrafter"/>
</dbReference>
<evidence type="ECO:0000256" key="7">
    <source>
        <dbReference type="ARBA" id="ARBA00022917"/>
    </source>
</evidence>
<dbReference type="SUPFAM" id="SSF52374">
    <property type="entry name" value="Nucleotidylyl transferase"/>
    <property type="match status" value="1"/>
</dbReference>
<protein>
    <recommendedName>
        <fullName evidence="3">tyrosine--tRNA ligase</fullName>
        <ecNumber evidence="3">6.1.1.1</ecNumber>
    </recommendedName>
    <alternativeName>
        <fullName evidence="9">Tyrosyl-tRNA synthetase</fullName>
    </alternativeName>
</protein>
<sequence>MELEKRLALIQEVGEEIITLEDLRQLLEKKKKPIAYDGFEPSGNVHIAQGLLRAINVNKMLKAGCHFKMWVADWHAMANKKLGGNLDDIQTAGKYMIEVWKVAGLDTKKVEFLWASDFVKKPEYWKTVMQIAMGSTVKRIVRCSQIMGRSESEALSASQIFYPCMQAADIFHLEVDIAQLGLDQRKVNMLAREIGPKLGFWKPVAVHHHMLMGLQLPNAVGIGAEKEIAMKMSKSIPDSAIFMTDSEKEVERKISRAYCPEKQVQGNPVMEYCRFIVFEKNKKMRVERPSKFGGDVSFNSIGDLEAAFASGDLHPMDLKNATSSYLNEMLEPVRKHFSKGKAKELLERVEDLKVTR</sequence>
<evidence type="ECO:0000313" key="13">
    <source>
        <dbReference type="Proteomes" id="UP000809243"/>
    </source>
</evidence>
<comment type="function">
    <text evidence="1">Catalyzes the attachment of tyrosine to tRNA(Tyr) in a two-step reaction: tyrosine is first activated by ATP to form Tyr-AMP and then transferred to the acceptor end of tRNA(Tyr).</text>
</comment>
<evidence type="ECO:0000256" key="10">
    <source>
        <dbReference type="ARBA" id="ARBA00048248"/>
    </source>
</evidence>
<name>A0A939C7M8_9ARCH</name>
<comment type="caution">
    <text evidence="12">The sequence shown here is derived from an EMBL/GenBank/DDBJ whole genome shotgun (WGS) entry which is preliminary data.</text>
</comment>
<dbReference type="InterPro" id="IPR014729">
    <property type="entry name" value="Rossmann-like_a/b/a_fold"/>
</dbReference>
<dbReference type="GO" id="GO:0004831">
    <property type="term" value="F:tyrosine-tRNA ligase activity"/>
    <property type="evidence" value="ECO:0007669"/>
    <property type="project" value="UniProtKB-EC"/>
</dbReference>
<organism evidence="12 13">
    <name type="scientific">Candidatus Iainarchaeum sp</name>
    <dbReference type="NCBI Taxonomy" id="3101447"/>
    <lineage>
        <taxon>Archaea</taxon>
        <taxon>Candidatus Iainarchaeota</taxon>
        <taxon>Candidatus Iainarchaeia</taxon>
        <taxon>Candidatus Iainarchaeales</taxon>
        <taxon>Candidatus Iainarchaeaceae</taxon>
        <taxon>Candidatus Iainarchaeum</taxon>
    </lineage>
</organism>
<keyword evidence="6 11" id="KW-0067">ATP-binding</keyword>
<dbReference type="AlphaFoldDB" id="A0A939C7M8"/>
<evidence type="ECO:0000313" key="12">
    <source>
        <dbReference type="EMBL" id="MBN2067819.1"/>
    </source>
</evidence>
<comment type="similarity">
    <text evidence="2 11">Belongs to the class-I aminoacyl-tRNA synthetase family.</text>
</comment>
<evidence type="ECO:0000256" key="2">
    <source>
        <dbReference type="ARBA" id="ARBA00005594"/>
    </source>
</evidence>
<dbReference type="InterPro" id="IPR023617">
    <property type="entry name" value="Tyr-tRNA-ligase_arc/euk-type"/>
</dbReference>
<dbReference type="PANTHER" id="PTHR46264">
    <property type="entry name" value="TYROSINE-TRNA LIGASE"/>
    <property type="match status" value="1"/>
</dbReference>
<evidence type="ECO:0000256" key="9">
    <source>
        <dbReference type="ARBA" id="ARBA00033323"/>
    </source>
</evidence>
<reference evidence="12" key="1">
    <citation type="submission" date="2021-01" db="EMBL/GenBank/DDBJ databases">
        <title>Active Sulfur Cycling in an Early Earth Analoge.</title>
        <authorList>
            <person name="Hahn C.R."/>
            <person name="Youssef N.H."/>
            <person name="Elshahed M."/>
        </authorList>
    </citation>
    <scope>NUCLEOTIDE SEQUENCE</scope>
    <source>
        <strain evidence="12">Zod_Metabat.1151</strain>
    </source>
</reference>
<dbReference type="InterPro" id="IPR050489">
    <property type="entry name" value="Tyr-tRNA_synthase"/>
</dbReference>
<evidence type="ECO:0000256" key="3">
    <source>
        <dbReference type="ARBA" id="ARBA00013160"/>
    </source>
</evidence>
<dbReference type="EMBL" id="JAFGDB010000088">
    <property type="protein sequence ID" value="MBN2067819.1"/>
    <property type="molecule type" value="Genomic_DNA"/>
</dbReference>
<dbReference type="InterPro" id="IPR002305">
    <property type="entry name" value="aa-tRNA-synth_Ic"/>
</dbReference>
<dbReference type="FunFam" id="3.40.50.620:FF:000085">
    <property type="entry name" value="Tyrosine--tRNA ligase 1 cytoplasmic"/>
    <property type="match status" value="1"/>
</dbReference>
<dbReference type="GO" id="GO:0006437">
    <property type="term" value="P:tyrosyl-tRNA aminoacylation"/>
    <property type="evidence" value="ECO:0007669"/>
    <property type="project" value="TreeGrafter"/>
</dbReference>